<dbReference type="GO" id="GO:0008270">
    <property type="term" value="F:zinc ion binding"/>
    <property type="evidence" value="ECO:0007669"/>
    <property type="project" value="UniProtKB-KW"/>
</dbReference>
<keyword evidence="5 6" id="KW-0539">Nucleus</keyword>
<keyword evidence="4 6" id="KW-0862">Zinc</keyword>
<dbReference type="PANTHER" id="PTHR23163:SF8">
    <property type="entry name" value="E3 UBIQUITIN-PROTEIN LIGASE BRE1-LIKE 2"/>
    <property type="match status" value="1"/>
</dbReference>
<keyword evidence="6 7" id="KW-0175">Coiled coil</keyword>
<evidence type="ECO:0000313" key="8">
    <source>
        <dbReference type="EnsemblPlants" id="TraesCS3B02G511800.2"/>
    </source>
</evidence>
<evidence type="ECO:0000256" key="6">
    <source>
        <dbReference type="RuleBase" id="RU365038"/>
    </source>
</evidence>
<dbReference type="Gramene" id="TraesCS3B02G511800.2">
    <property type="protein sequence ID" value="TraesCS3B02G511800.2"/>
    <property type="gene ID" value="TraesCS3B02G511800"/>
</dbReference>
<evidence type="ECO:0000256" key="4">
    <source>
        <dbReference type="ARBA" id="ARBA00022833"/>
    </source>
</evidence>
<comment type="pathway">
    <text evidence="6">Protein modification; protein ubiquitination.</text>
</comment>
<keyword evidence="3 6" id="KW-0863">Zinc-finger</keyword>
<dbReference type="GO" id="GO:0005634">
    <property type="term" value="C:nucleus"/>
    <property type="evidence" value="ECO:0007669"/>
    <property type="project" value="UniProtKB-SubCell"/>
</dbReference>
<dbReference type="Gramene" id="TraesCS3B03G1269800.3">
    <property type="protein sequence ID" value="TraesCS3B03G1269800.3.CDS"/>
    <property type="gene ID" value="TraesCS3B03G1269800"/>
</dbReference>
<keyword evidence="6" id="KW-0833">Ubl conjugation pathway</keyword>
<dbReference type="EC" id="2.3.2.27" evidence="6"/>
<dbReference type="OrthoDB" id="10266039at2759"/>
<reference evidence="8" key="1">
    <citation type="submission" date="2018-08" db="EMBL/GenBank/DDBJ databases">
        <authorList>
            <person name="Rossello M."/>
        </authorList>
    </citation>
    <scope>NUCLEOTIDE SEQUENCE [LARGE SCALE GENOMIC DNA]</scope>
    <source>
        <strain evidence="8">cv. Chinese Spring</strain>
    </source>
</reference>
<accession>A0A3B6FX68</accession>
<comment type="similarity">
    <text evidence="6">Belongs to the BRE1 family.</text>
</comment>
<evidence type="ECO:0000256" key="1">
    <source>
        <dbReference type="ARBA" id="ARBA00004123"/>
    </source>
</evidence>
<dbReference type="InterPro" id="IPR013956">
    <property type="entry name" value="E3_ubiquit_lig_Bre1"/>
</dbReference>
<organism evidence="8">
    <name type="scientific">Triticum aestivum</name>
    <name type="common">Wheat</name>
    <dbReference type="NCBI Taxonomy" id="4565"/>
    <lineage>
        <taxon>Eukaryota</taxon>
        <taxon>Viridiplantae</taxon>
        <taxon>Streptophyta</taxon>
        <taxon>Embryophyta</taxon>
        <taxon>Tracheophyta</taxon>
        <taxon>Spermatophyta</taxon>
        <taxon>Magnoliopsida</taxon>
        <taxon>Liliopsida</taxon>
        <taxon>Poales</taxon>
        <taxon>Poaceae</taxon>
        <taxon>BOP clade</taxon>
        <taxon>Pooideae</taxon>
        <taxon>Triticodae</taxon>
        <taxon>Triticeae</taxon>
        <taxon>Triticinae</taxon>
        <taxon>Triticum</taxon>
    </lineage>
</organism>
<keyword evidence="9" id="KW-1185">Reference proteome</keyword>
<keyword evidence="6" id="KW-0156">Chromatin regulator</keyword>
<evidence type="ECO:0000256" key="3">
    <source>
        <dbReference type="ARBA" id="ARBA00022771"/>
    </source>
</evidence>
<dbReference type="SMR" id="A0A3B6FX68"/>
<dbReference type="Gramene" id="TraesRN3B0101273800.3">
    <property type="protein sequence ID" value="TraesRN3B0101273800.3"/>
    <property type="gene ID" value="TraesRN3B0101273800"/>
</dbReference>
<evidence type="ECO:0000256" key="5">
    <source>
        <dbReference type="ARBA" id="ARBA00023242"/>
    </source>
</evidence>
<sequence length="527" mass="59841">MDATALHYENQKLVQQLEAQKSEMHVLEAKFKELRNEQSSYDNTLISLDKMWNQLVDDLILLGVRFGGGLNNLPALDHEELSEESIQSCPPEENFLFMLLKSNNYGKKDDNSMLEFAEEALALRHSATLALMRSLQEAIAAQQARSEYLSLALNGEKSNEDVVVALQNHNDHLKEVVGNVREAISIVNEKHKRYLDEIEASKSGYSKELQEIKHLSGELEETMAELEESRRKLVILQLQRHGGSLMNMSGPNDVNGAVSADKSSDKNMGWGDLKDAVEEAKTLAGDRLFELHETQEDNFILSKQLEDLQGQLKDDNYIFTSKPYAILSDQLHHLNAEIERYKGLVEVLQNDKNQFLQREKEMCAKGESVNNIKQSITAYEAKIEELEHQILKSMAEKNDLEIKVEESLQDSGKKDFKDEIHVMAAALSKEMEMMENQLNRSKDAASEALALREEAESLRTLLAKKISEQKEISDRYNAQVSEIKSLKELIETLEKENQELEFIVDMYGKECSESRDQGIRKSSSQAG</sequence>
<keyword evidence="6" id="KW-0808">Transferase</keyword>
<keyword evidence="2 6" id="KW-0479">Metal-binding</keyword>
<comment type="subcellular location">
    <subcellularLocation>
        <location evidence="1 6">Nucleus</location>
    </subcellularLocation>
</comment>
<dbReference type="EnsemblPlants" id="TraesCS3B02G511800.2">
    <property type="protein sequence ID" value="TraesCS3B02G511800.2"/>
    <property type="gene ID" value="TraesCS3B02G511800"/>
</dbReference>
<comment type="catalytic activity">
    <reaction evidence="6">
        <text>S-ubiquitinyl-[E2 ubiquitin-conjugating enzyme]-L-cysteine + [acceptor protein]-L-lysine = [E2 ubiquitin-conjugating enzyme]-L-cysteine + N(6)-ubiquitinyl-[acceptor protein]-L-lysine.</text>
        <dbReference type="EC" id="2.3.2.27"/>
    </reaction>
</comment>
<feature type="coiled-coil region" evidence="7">
    <location>
        <begin position="10"/>
        <end position="37"/>
    </location>
</feature>
<name>A0A3B6FX68_WHEAT</name>
<reference evidence="8" key="2">
    <citation type="submission" date="2018-10" db="UniProtKB">
        <authorList>
            <consortium name="EnsemblPlants"/>
        </authorList>
    </citation>
    <scope>IDENTIFICATION</scope>
</reference>
<dbReference type="GO" id="GO:0016567">
    <property type="term" value="P:protein ubiquitination"/>
    <property type="evidence" value="ECO:0007669"/>
    <property type="project" value="UniProtKB-UniRule"/>
</dbReference>
<evidence type="ECO:0000256" key="2">
    <source>
        <dbReference type="ARBA" id="ARBA00022723"/>
    </source>
</evidence>
<proteinExistence type="inferred from homology"/>
<dbReference type="GO" id="GO:0006325">
    <property type="term" value="P:chromatin organization"/>
    <property type="evidence" value="ECO:0007669"/>
    <property type="project" value="UniProtKB-KW"/>
</dbReference>
<dbReference type="AlphaFoldDB" id="A0A3B6FX68"/>
<dbReference type="PANTHER" id="PTHR23163">
    <property type="entry name" value="RING FINGER PROTEIN-RELATED"/>
    <property type="match status" value="1"/>
</dbReference>
<feature type="coiled-coil region" evidence="7">
    <location>
        <begin position="205"/>
        <end position="239"/>
    </location>
</feature>
<gene>
    <name evidence="8" type="primary">LOC123072319</name>
</gene>
<dbReference type="GO" id="GO:0061630">
    <property type="term" value="F:ubiquitin protein ligase activity"/>
    <property type="evidence" value="ECO:0007669"/>
    <property type="project" value="UniProtKB-EC"/>
</dbReference>
<dbReference type="PaxDb" id="4565-Traes_3B_3C126CD2B.1"/>
<dbReference type="UniPathway" id="UPA00143"/>
<evidence type="ECO:0000256" key="7">
    <source>
        <dbReference type="SAM" id="Coils"/>
    </source>
</evidence>
<dbReference type="Proteomes" id="UP000019116">
    <property type="component" value="Chromosome 3B"/>
</dbReference>
<feature type="coiled-coil region" evidence="7">
    <location>
        <begin position="331"/>
        <end position="510"/>
    </location>
</feature>
<evidence type="ECO:0000313" key="9">
    <source>
        <dbReference type="Proteomes" id="UP000019116"/>
    </source>
</evidence>
<protein>
    <recommendedName>
        <fullName evidence="6">E3 ubiquitin protein ligase</fullName>
        <ecNumber evidence="6">2.3.2.27</ecNumber>
    </recommendedName>
</protein>